<feature type="domain" description="DRBM" evidence="4">
    <location>
        <begin position="122"/>
        <end position="188"/>
    </location>
</feature>
<organism evidence="5 6">
    <name type="scientific">Thlaspi arvense</name>
    <name type="common">Field penny-cress</name>
    <dbReference type="NCBI Taxonomy" id="13288"/>
    <lineage>
        <taxon>Eukaryota</taxon>
        <taxon>Viridiplantae</taxon>
        <taxon>Streptophyta</taxon>
        <taxon>Embryophyta</taxon>
        <taxon>Tracheophyta</taxon>
        <taxon>Spermatophyta</taxon>
        <taxon>Magnoliopsida</taxon>
        <taxon>eudicotyledons</taxon>
        <taxon>Gunneridae</taxon>
        <taxon>Pentapetalae</taxon>
        <taxon>rosids</taxon>
        <taxon>malvids</taxon>
        <taxon>Brassicales</taxon>
        <taxon>Brassicaceae</taxon>
        <taxon>Thlaspideae</taxon>
        <taxon>Thlaspi</taxon>
    </lineage>
</organism>
<dbReference type="Gene3D" id="3.30.160.20">
    <property type="match status" value="2"/>
</dbReference>
<protein>
    <recommendedName>
        <fullName evidence="4">DRBM domain-containing protein</fullName>
    </recommendedName>
</protein>
<name>A0AAU9SCP2_THLAR</name>
<dbReference type="FunFam" id="3.30.160.20:FF:000036">
    <property type="entry name" value="Double-stranded RNA-binding protein 2"/>
    <property type="match status" value="2"/>
</dbReference>
<dbReference type="Pfam" id="PF00035">
    <property type="entry name" value="dsrm"/>
    <property type="match status" value="2"/>
</dbReference>
<dbReference type="SMART" id="SM00358">
    <property type="entry name" value="DSRM"/>
    <property type="match status" value="2"/>
</dbReference>
<keyword evidence="6" id="KW-1185">Reference proteome</keyword>
<dbReference type="PANTHER" id="PTHR46031:SF26">
    <property type="entry name" value="DOUBLE-STRANDED RNA-BINDING PROTEIN 2"/>
    <property type="match status" value="1"/>
</dbReference>
<dbReference type="PANTHER" id="PTHR46031">
    <property type="match status" value="1"/>
</dbReference>
<reference evidence="5 6" key="1">
    <citation type="submission" date="2022-03" db="EMBL/GenBank/DDBJ databases">
        <authorList>
            <person name="Nunn A."/>
            <person name="Chopra R."/>
            <person name="Nunn A."/>
            <person name="Contreras Garrido A."/>
        </authorList>
    </citation>
    <scope>NUCLEOTIDE SEQUENCE [LARGE SCALE GENOMIC DNA]</scope>
</reference>
<evidence type="ECO:0000256" key="1">
    <source>
        <dbReference type="ARBA" id="ARBA00022737"/>
    </source>
</evidence>
<feature type="domain" description="DRBM" evidence="4">
    <location>
        <begin position="36"/>
        <end position="103"/>
    </location>
</feature>
<sequence>KEKPNYGNKTLKRSFDLSEIGVRIFCVFFVFRKKMYKNQLQELAQRSCFGLPSYTCIREGPDHAPRFKATVNFNGEIFESPQYCSTLRQAEHSAAEVALNALSNRGPSHSLAARILDETGVYKNLLQEIAQRVGAPLPRYTTFRSGLGHQPVFTGTVELAGITFTGDSAKNKKQAEKNAAMAAWSSLKQLAKETSSSMPEPENIDELEQVIIARALINYRIKENIGTGSSSSAPVPFAKKFFMQNPRPTSPQPSPATTSRILPFICPKPSSRTRSLASAASIERTIAAALENRSYRPQQRFATPGTVAPPPPYVPMRHLRSSHCHGMAPPVTIRTAVPVFSAPPMPPPPSSTNTQQQLPSSLYVPSMMRAAPVRIAQPVTIRTAVPVFASAPPPVRKEETLPVRKVNIQNPAKPAIEVEERTTPVLPDTLEIGEEASAAKTASESEKTTTAKETERAASKGEPEKTARERLENLKLW</sequence>
<dbReference type="InterPro" id="IPR044451">
    <property type="entry name" value="AtDRB-like_DSRM_2"/>
</dbReference>
<evidence type="ECO:0000259" key="4">
    <source>
        <dbReference type="SMART" id="SM00358"/>
    </source>
</evidence>
<dbReference type="CDD" id="cd19907">
    <property type="entry name" value="DSRM_AtDRB-like_rpt1"/>
    <property type="match status" value="1"/>
</dbReference>
<dbReference type="AlphaFoldDB" id="A0AAU9SCP2"/>
<evidence type="ECO:0000313" key="6">
    <source>
        <dbReference type="Proteomes" id="UP000836841"/>
    </source>
</evidence>
<dbReference type="InterPro" id="IPR014720">
    <property type="entry name" value="dsRBD_dom"/>
</dbReference>
<evidence type="ECO:0000256" key="3">
    <source>
        <dbReference type="SAM" id="MobiDB-lite"/>
    </source>
</evidence>
<feature type="region of interest" description="Disordered" evidence="3">
    <location>
        <begin position="426"/>
        <end position="477"/>
    </location>
</feature>
<dbReference type="InterPro" id="IPR044450">
    <property type="entry name" value="AtDRB-like_DSRM_1"/>
</dbReference>
<accession>A0AAU9SCP2</accession>
<keyword evidence="1" id="KW-0677">Repeat</keyword>
<dbReference type="Proteomes" id="UP000836841">
    <property type="component" value="Chromosome 4"/>
</dbReference>
<evidence type="ECO:0000313" key="5">
    <source>
        <dbReference type="EMBL" id="CAH2060289.1"/>
    </source>
</evidence>
<evidence type="ECO:0000256" key="2">
    <source>
        <dbReference type="ARBA" id="ARBA00022884"/>
    </source>
</evidence>
<feature type="compositionally biased region" description="Basic and acidic residues" evidence="3">
    <location>
        <begin position="443"/>
        <end position="477"/>
    </location>
</feature>
<feature type="non-terminal residue" evidence="5">
    <location>
        <position position="1"/>
    </location>
</feature>
<dbReference type="GO" id="GO:0003725">
    <property type="term" value="F:double-stranded RNA binding"/>
    <property type="evidence" value="ECO:0007669"/>
    <property type="project" value="InterPro"/>
</dbReference>
<dbReference type="SUPFAM" id="SSF54768">
    <property type="entry name" value="dsRNA-binding domain-like"/>
    <property type="match status" value="2"/>
</dbReference>
<dbReference type="CDD" id="cd19908">
    <property type="entry name" value="DSRM_AtDRB-like_rpt2"/>
    <property type="match status" value="1"/>
</dbReference>
<keyword evidence="2" id="KW-0694">RNA-binding</keyword>
<proteinExistence type="predicted"/>
<dbReference type="EMBL" id="OU466860">
    <property type="protein sequence ID" value="CAH2060289.1"/>
    <property type="molecule type" value="Genomic_DNA"/>
</dbReference>
<gene>
    <name evidence="5" type="ORF">TAV2_LOCUS13654</name>
</gene>